<name>A0AAW9Q3X9_9CYAN</name>
<reference evidence="1" key="1">
    <citation type="submission" date="2024-01" db="EMBL/GenBank/DDBJ databases">
        <title>Bank of Algae and Cyanobacteria of the Azores (BACA) strain genomes.</title>
        <authorList>
            <person name="Luz R."/>
            <person name="Cordeiro R."/>
            <person name="Fonseca A."/>
            <person name="Goncalves V."/>
        </authorList>
    </citation>
    <scope>NUCLEOTIDE SEQUENCE</scope>
    <source>
        <strain evidence="1">BACA0141</strain>
    </source>
</reference>
<sequence>MDSILGIRISIAAITLGIVLFCAPQAKADKQHPSTLDYQMPAVSVEKN</sequence>
<dbReference type="AlphaFoldDB" id="A0AAW9Q3X9"/>
<evidence type="ECO:0000313" key="1">
    <source>
        <dbReference type="EMBL" id="MEE3718120.1"/>
    </source>
</evidence>
<evidence type="ECO:0000313" key="2">
    <source>
        <dbReference type="Proteomes" id="UP001333818"/>
    </source>
</evidence>
<accession>A0AAW9Q3X9</accession>
<dbReference type="Proteomes" id="UP001333818">
    <property type="component" value="Unassembled WGS sequence"/>
</dbReference>
<protein>
    <submittedName>
        <fullName evidence="1">Uncharacterized protein</fullName>
    </submittedName>
</protein>
<organism evidence="1 2">
    <name type="scientific">Tumidithrix elongata BACA0141</name>
    <dbReference type="NCBI Taxonomy" id="2716417"/>
    <lineage>
        <taxon>Bacteria</taxon>
        <taxon>Bacillati</taxon>
        <taxon>Cyanobacteriota</taxon>
        <taxon>Cyanophyceae</taxon>
        <taxon>Pseudanabaenales</taxon>
        <taxon>Pseudanabaenaceae</taxon>
        <taxon>Tumidithrix</taxon>
        <taxon>Tumidithrix elongata</taxon>
    </lineage>
</organism>
<dbReference type="RefSeq" id="WP_330484551.1">
    <property type="nucleotide sequence ID" value="NZ_JAZBJZ010000064.1"/>
</dbReference>
<comment type="caution">
    <text evidence="1">The sequence shown here is derived from an EMBL/GenBank/DDBJ whole genome shotgun (WGS) entry which is preliminary data.</text>
</comment>
<gene>
    <name evidence="1" type="ORF">V2H45_15375</name>
</gene>
<keyword evidence="2" id="KW-1185">Reference proteome</keyword>
<dbReference type="EMBL" id="JAZBJZ010000064">
    <property type="protein sequence ID" value="MEE3718120.1"/>
    <property type="molecule type" value="Genomic_DNA"/>
</dbReference>
<proteinExistence type="predicted"/>